<dbReference type="Proteomes" id="UP000054097">
    <property type="component" value="Unassembled WGS sequence"/>
</dbReference>
<keyword evidence="3" id="KW-0813">Transport</keyword>
<evidence type="ECO:0000313" key="10">
    <source>
        <dbReference type="EMBL" id="KIM32002.1"/>
    </source>
</evidence>
<dbReference type="InterPro" id="IPR006806">
    <property type="entry name" value="NDUFA5"/>
</dbReference>
<reference evidence="10 11" key="1">
    <citation type="submission" date="2014-04" db="EMBL/GenBank/DDBJ databases">
        <authorList>
            <consortium name="DOE Joint Genome Institute"/>
            <person name="Kuo A."/>
            <person name="Zuccaro A."/>
            <person name="Kohler A."/>
            <person name="Nagy L.G."/>
            <person name="Floudas D."/>
            <person name="Copeland A."/>
            <person name="Barry K.W."/>
            <person name="Cichocki N."/>
            <person name="Veneault-Fourrey C."/>
            <person name="LaButti K."/>
            <person name="Lindquist E.A."/>
            <person name="Lipzen A."/>
            <person name="Lundell T."/>
            <person name="Morin E."/>
            <person name="Murat C."/>
            <person name="Sun H."/>
            <person name="Tunlid A."/>
            <person name="Henrissat B."/>
            <person name="Grigoriev I.V."/>
            <person name="Hibbett D.S."/>
            <person name="Martin F."/>
            <person name="Nordberg H.P."/>
            <person name="Cantor M.N."/>
            <person name="Hua S.X."/>
        </authorList>
    </citation>
    <scope>NUCLEOTIDE SEQUENCE [LARGE SCALE GENOMIC DNA]</scope>
    <source>
        <strain evidence="10 11">MAFF 305830</strain>
    </source>
</reference>
<evidence type="ECO:0000256" key="6">
    <source>
        <dbReference type="ARBA" id="ARBA00022982"/>
    </source>
</evidence>
<keyword evidence="8" id="KW-0472">Membrane</keyword>
<keyword evidence="5" id="KW-0999">Mitochondrion inner membrane</keyword>
<keyword evidence="6" id="KW-0249">Electron transport</keyword>
<name>A0A0C2XSW5_SERVB</name>
<dbReference type="AlphaFoldDB" id="A0A0C2XSW5"/>
<comment type="similarity">
    <text evidence="2">Belongs to the complex I NDUFA5 subunit family.</text>
</comment>
<protein>
    <recommendedName>
        <fullName evidence="12">NADH dehydrogenase 1 alpha subcomplex subunit 5</fullName>
    </recommendedName>
</protein>
<dbReference type="EMBL" id="KN824281">
    <property type="protein sequence ID" value="KIM32002.1"/>
    <property type="molecule type" value="Genomic_DNA"/>
</dbReference>
<evidence type="ECO:0000313" key="11">
    <source>
        <dbReference type="Proteomes" id="UP000054097"/>
    </source>
</evidence>
<dbReference type="STRING" id="933852.A0A0C2XSW5"/>
<evidence type="ECO:0000256" key="7">
    <source>
        <dbReference type="ARBA" id="ARBA00023128"/>
    </source>
</evidence>
<keyword evidence="11" id="KW-1185">Reference proteome</keyword>
<evidence type="ECO:0000256" key="2">
    <source>
        <dbReference type="ARBA" id="ARBA00010261"/>
    </source>
</evidence>
<evidence type="ECO:0000256" key="4">
    <source>
        <dbReference type="ARBA" id="ARBA00022660"/>
    </source>
</evidence>
<dbReference type="GO" id="GO:0022904">
    <property type="term" value="P:respiratory electron transport chain"/>
    <property type="evidence" value="ECO:0007669"/>
    <property type="project" value="InterPro"/>
</dbReference>
<dbReference type="HOGENOM" id="CLU_099943_0_1_1"/>
<reference evidence="11" key="2">
    <citation type="submission" date="2015-01" db="EMBL/GenBank/DDBJ databases">
        <title>Evolutionary Origins and Diversification of the Mycorrhizal Mutualists.</title>
        <authorList>
            <consortium name="DOE Joint Genome Institute"/>
            <consortium name="Mycorrhizal Genomics Consortium"/>
            <person name="Kohler A."/>
            <person name="Kuo A."/>
            <person name="Nagy L.G."/>
            <person name="Floudas D."/>
            <person name="Copeland A."/>
            <person name="Barry K.W."/>
            <person name="Cichocki N."/>
            <person name="Veneault-Fourrey C."/>
            <person name="LaButti K."/>
            <person name="Lindquist E.A."/>
            <person name="Lipzen A."/>
            <person name="Lundell T."/>
            <person name="Morin E."/>
            <person name="Murat C."/>
            <person name="Riley R."/>
            <person name="Ohm R."/>
            <person name="Sun H."/>
            <person name="Tunlid A."/>
            <person name="Henrissat B."/>
            <person name="Grigoriev I.V."/>
            <person name="Hibbett D.S."/>
            <person name="Martin F."/>
        </authorList>
    </citation>
    <scope>NUCLEOTIDE SEQUENCE [LARGE SCALE GENOMIC DNA]</scope>
    <source>
        <strain evidence="11">MAFF 305830</strain>
    </source>
</reference>
<dbReference type="OrthoDB" id="286811at2759"/>
<sequence>MFRASIRLFQVTKTTTGIFGLGVHPDPLPALKQTYKSTLTALETIPSASSYRQATEAITRSRLSAVESAGDNIQQVEQAIGGGQIEEILDAAQDELSLVAKMKQIEPWGALQEPPRPGQWKYFGEETS</sequence>
<dbReference type="Pfam" id="PF04716">
    <property type="entry name" value="ETC_C1_NDUFA5"/>
    <property type="match status" value="1"/>
</dbReference>
<evidence type="ECO:0000256" key="8">
    <source>
        <dbReference type="ARBA" id="ARBA00023136"/>
    </source>
</evidence>
<evidence type="ECO:0000256" key="5">
    <source>
        <dbReference type="ARBA" id="ARBA00022792"/>
    </source>
</evidence>
<gene>
    <name evidence="10" type="ORF">M408DRAFT_14993</name>
</gene>
<evidence type="ECO:0000256" key="1">
    <source>
        <dbReference type="ARBA" id="ARBA00004443"/>
    </source>
</evidence>
<accession>A0A0C2XSW5</accession>
<dbReference type="PANTHER" id="PTHR12653">
    <property type="entry name" value="NADH-UBIQUINONE OXIDOREDUCTASE 13 KD-B SUBUNIT"/>
    <property type="match status" value="1"/>
</dbReference>
<evidence type="ECO:0000256" key="3">
    <source>
        <dbReference type="ARBA" id="ARBA00022448"/>
    </source>
</evidence>
<organism evidence="10 11">
    <name type="scientific">Serendipita vermifera MAFF 305830</name>
    <dbReference type="NCBI Taxonomy" id="933852"/>
    <lineage>
        <taxon>Eukaryota</taxon>
        <taxon>Fungi</taxon>
        <taxon>Dikarya</taxon>
        <taxon>Basidiomycota</taxon>
        <taxon>Agaricomycotina</taxon>
        <taxon>Agaricomycetes</taxon>
        <taxon>Sebacinales</taxon>
        <taxon>Serendipitaceae</taxon>
        <taxon>Serendipita</taxon>
    </lineage>
</organism>
<keyword evidence="7" id="KW-0496">Mitochondrion</keyword>
<proteinExistence type="inferred from homology"/>
<dbReference type="GO" id="GO:0005743">
    <property type="term" value="C:mitochondrial inner membrane"/>
    <property type="evidence" value="ECO:0007669"/>
    <property type="project" value="UniProtKB-SubCell"/>
</dbReference>
<dbReference type="PANTHER" id="PTHR12653:SF0">
    <property type="entry name" value="NADH DEHYDROGENASE [UBIQUINONE] 1 ALPHA SUBCOMPLEX SUBUNIT 5"/>
    <property type="match status" value="1"/>
</dbReference>
<feature type="region of interest" description="Disordered" evidence="9">
    <location>
        <begin position="109"/>
        <end position="128"/>
    </location>
</feature>
<keyword evidence="4" id="KW-0679">Respiratory chain</keyword>
<evidence type="ECO:0008006" key="12">
    <source>
        <dbReference type="Google" id="ProtNLM"/>
    </source>
</evidence>
<comment type="subcellular location">
    <subcellularLocation>
        <location evidence="1">Mitochondrion inner membrane</location>
        <topology evidence="1">Peripheral membrane protein</topology>
        <orientation evidence="1">Matrix side</orientation>
    </subcellularLocation>
</comment>
<evidence type="ECO:0000256" key="9">
    <source>
        <dbReference type="SAM" id="MobiDB-lite"/>
    </source>
</evidence>